<comment type="caution">
    <text evidence="2">The sequence shown here is derived from an EMBL/GenBank/DDBJ whole genome shotgun (WGS) entry which is preliminary data.</text>
</comment>
<feature type="region of interest" description="Disordered" evidence="1">
    <location>
        <begin position="1"/>
        <end position="38"/>
    </location>
</feature>
<dbReference type="AlphaFoldDB" id="A0AB34JDF0"/>
<evidence type="ECO:0000313" key="2">
    <source>
        <dbReference type="EMBL" id="KAL1519764.1"/>
    </source>
</evidence>
<evidence type="ECO:0000256" key="1">
    <source>
        <dbReference type="SAM" id="MobiDB-lite"/>
    </source>
</evidence>
<organism evidence="2 3">
    <name type="scientific">Prymnesium parvum</name>
    <name type="common">Toxic golden alga</name>
    <dbReference type="NCBI Taxonomy" id="97485"/>
    <lineage>
        <taxon>Eukaryota</taxon>
        <taxon>Haptista</taxon>
        <taxon>Haptophyta</taxon>
        <taxon>Prymnesiophyceae</taxon>
        <taxon>Prymnesiales</taxon>
        <taxon>Prymnesiaceae</taxon>
        <taxon>Prymnesium</taxon>
    </lineage>
</organism>
<reference evidence="2 3" key="1">
    <citation type="journal article" date="2024" name="Science">
        <title>Giant polyketide synthase enzymes in the biosynthesis of giant marine polyether toxins.</title>
        <authorList>
            <person name="Fallon T.R."/>
            <person name="Shende V.V."/>
            <person name="Wierzbicki I.H."/>
            <person name="Pendleton A.L."/>
            <person name="Watervoot N.F."/>
            <person name="Auber R.P."/>
            <person name="Gonzalez D.J."/>
            <person name="Wisecaver J.H."/>
            <person name="Moore B.S."/>
        </authorList>
    </citation>
    <scope>NUCLEOTIDE SEQUENCE [LARGE SCALE GENOMIC DNA]</scope>
    <source>
        <strain evidence="2 3">12B1</strain>
    </source>
</reference>
<name>A0AB34JDF0_PRYPA</name>
<dbReference type="EMBL" id="JBGBPQ010000009">
    <property type="protein sequence ID" value="KAL1519764.1"/>
    <property type="molecule type" value="Genomic_DNA"/>
</dbReference>
<feature type="compositionally biased region" description="Basic and acidic residues" evidence="1">
    <location>
        <begin position="183"/>
        <end position="204"/>
    </location>
</feature>
<proteinExistence type="predicted"/>
<evidence type="ECO:0000313" key="3">
    <source>
        <dbReference type="Proteomes" id="UP001515480"/>
    </source>
</evidence>
<accession>A0AB34JDF0</accession>
<gene>
    <name evidence="2" type="ORF">AB1Y20_023272</name>
</gene>
<protein>
    <submittedName>
        <fullName evidence="2">Uncharacterized protein</fullName>
    </submittedName>
</protein>
<feature type="compositionally biased region" description="Basic and acidic residues" evidence="1">
    <location>
        <begin position="227"/>
        <end position="236"/>
    </location>
</feature>
<dbReference type="Proteomes" id="UP001515480">
    <property type="component" value="Unassembled WGS sequence"/>
</dbReference>
<keyword evidence="3" id="KW-1185">Reference proteome</keyword>
<feature type="region of interest" description="Disordered" evidence="1">
    <location>
        <begin position="183"/>
        <end position="279"/>
    </location>
</feature>
<sequence>MSDTARNGSRTNSTPRATPRKGSRTEAVGWTHSDAHDEEAEIQELRSLLGGSRDSPLSVGLYTRYANAEHNRAVVRDMRDEKERRRWEKLQHDAEFHESLQLRRQRMLEAKARSRAAQRTVAYQHRAQGDTVREETDHIKREVEEVKQEFIESLKERYQEARTLKARIDASGIVLDRRRTSVADKATRMQAVRERQRKDQEIVKAKAASVRLSKAQDAAARRPPVQKQDHPDEVPRRRGSHGINAPAPTAALHSPAPSARSSSPGRRATTYDENNDPRERAMYARIEAQRRLDEESRAEQIAALRMSILQSRVNGMKAREEVKRLNRIEALKIHAQMKEPTQKHLQLYEEKKQRADAVYRRRYVSAEKAAAFASSDMRHLIAMDSEAEEAIARANEELRRRIAWARPRSDYDSPSEDEDGREAVATGFRYLERDNGLNQSIRTWENDRFKQPTAYFLEQENARLREQLSSIISLTAGSVTDERFRDIQEELARTNKDARMVSIELPDETEDDSQDADTMDNSIADVLVGQKIGRRIV</sequence>
<feature type="compositionally biased region" description="Low complexity" evidence="1">
    <location>
        <begin position="254"/>
        <end position="268"/>
    </location>
</feature>
<feature type="compositionally biased region" description="Polar residues" evidence="1">
    <location>
        <begin position="1"/>
        <end position="16"/>
    </location>
</feature>